<dbReference type="AlphaFoldDB" id="A0A7X0IZB7"/>
<dbReference type="EMBL" id="JACHCC010000001">
    <property type="protein sequence ID" value="MBB6498209.1"/>
    <property type="molecule type" value="Genomic_DNA"/>
</dbReference>
<reference evidence="1 2" key="1">
    <citation type="submission" date="2020-08" db="EMBL/GenBank/DDBJ databases">
        <title>Genomic Encyclopedia of Type Strains, Phase IV (KMG-V): Genome sequencing to study the core and pangenomes of soil and plant-associated prokaryotes.</title>
        <authorList>
            <person name="Whitman W."/>
        </authorList>
    </citation>
    <scope>NUCLEOTIDE SEQUENCE [LARGE SCALE GENOMIC DNA]</scope>
    <source>
        <strain evidence="1 2">M2T3</strain>
    </source>
</reference>
<sequence length="213" mass="24691">MKDKTGRKVAIIVAHPDDETLWAGGTILANPSWQYFIASLCRSKDQDRAPKFKVLLDTLGAEGKMADLDDGPEQIPLDENEVEKTILKILPGQSFDLVISHHPNGEYTRHRRHEETSRAVIKLWHKGLLAIKELWLFAYEDGNKKYYPQARQTADLYFLLSAEVWQEKYKLVTSLYGFQENSWEARTTPKEESFWRFTNSEKAMNYLLQNTPL</sequence>
<protein>
    <submittedName>
        <fullName evidence="1">LmbE family N-acetylglucosaminyl deacetylase</fullName>
    </submittedName>
</protein>
<dbReference type="Gene3D" id="3.40.50.10320">
    <property type="entry name" value="LmbE-like"/>
    <property type="match status" value="1"/>
</dbReference>
<accession>A0A7X0IZB7</accession>
<evidence type="ECO:0000313" key="1">
    <source>
        <dbReference type="EMBL" id="MBB6498209.1"/>
    </source>
</evidence>
<organism evidence="1 2">
    <name type="scientific">Pedobacter cryoconitis</name>
    <dbReference type="NCBI Taxonomy" id="188932"/>
    <lineage>
        <taxon>Bacteria</taxon>
        <taxon>Pseudomonadati</taxon>
        <taxon>Bacteroidota</taxon>
        <taxon>Sphingobacteriia</taxon>
        <taxon>Sphingobacteriales</taxon>
        <taxon>Sphingobacteriaceae</taxon>
        <taxon>Pedobacter</taxon>
    </lineage>
</organism>
<dbReference type="SUPFAM" id="SSF102588">
    <property type="entry name" value="LmbE-like"/>
    <property type="match status" value="1"/>
</dbReference>
<proteinExistence type="predicted"/>
<dbReference type="Pfam" id="PF02585">
    <property type="entry name" value="PIG-L"/>
    <property type="match status" value="1"/>
</dbReference>
<evidence type="ECO:0000313" key="2">
    <source>
        <dbReference type="Proteomes" id="UP000521017"/>
    </source>
</evidence>
<name>A0A7X0IZB7_9SPHI</name>
<dbReference type="InterPro" id="IPR024078">
    <property type="entry name" value="LmbE-like_dom_sf"/>
</dbReference>
<dbReference type="RefSeq" id="WP_184622107.1">
    <property type="nucleotide sequence ID" value="NZ_JACHCC010000001.1"/>
</dbReference>
<comment type="caution">
    <text evidence="1">The sequence shown here is derived from an EMBL/GenBank/DDBJ whole genome shotgun (WGS) entry which is preliminary data.</text>
</comment>
<dbReference type="Proteomes" id="UP000521017">
    <property type="component" value="Unassembled WGS sequence"/>
</dbReference>
<gene>
    <name evidence="1" type="ORF">HDF25_000333</name>
</gene>
<dbReference type="InterPro" id="IPR003737">
    <property type="entry name" value="GlcNAc_PI_deacetylase-related"/>
</dbReference>